<evidence type="ECO:0000313" key="2">
    <source>
        <dbReference type="EMBL" id="KAF0927030.1"/>
    </source>
</evidence>
<organism evidence="2 3">
    <name type="scientific">Oryza meyeriana var. granulata</name>
    <dbReference type="NCBI Taxonomy" id="110450"/>
    <lineage>
        <taxon>Eukaryota</taxon>
        <taxon>Viridiplantae</taxon>
        <taxon>Streptophyta</taxon>
        <taxon>Embryophyta</taxon>
        <taxon>Tracheophyta</taxon>
        <taxon>Spermatophyta</taxon>
        <taxon>Magnoliopsida</taxon>
        <taxon>Liliopsida</taxon>
        <taxon>Poales</taxon>
        <taxon>Poaceae</taxon>
        <taxon>BOP clade</taxon>
        <taxon>Oryzoideae</taxon>
        <taxon>Oryzeae</taxon>
        <taxon>Oryzinae</taxon>
        <taxon>Oryza</taxon>
        <taxon>Oryza meyeriana</taxon>
    </lineage>
</organism>
<accession>A0A6G1EQW4</accession>
<comment type="caution">
    <text evidence="2">The sequence shown here is derived from an EMBL/GenBank/DDBJ whole genome shotgun (WGS) entry which is preliminary data.</text>
</comment>
<proteinExistence type="predicted"/>
<dbReference type="Proteomes" id="UP000479710">
    <property type="component" value="Unassembled WGS sequence"/>
</dbReference>
<dbReference type="PANTHER" id="PTHR33110">
    <property type="entry name" value="F-BOX/KELCH-REPEAT PROTEIN-RELATED"/>
    <property type="match status" value="1"/>
</dbReference>
<reference evidence="2 3" key="1">
    <citation type="submission" date="2019-11" db="EMBL/GenBank/DDBJ databases">
        <title>Whole genome sequence of Oryza granulata.</title>
        <authorList>
            <person name="Li W."/>
        </authorList>
    </citation>
    <scope>NUCLEOTIDE SEQUENCE [LARGE SCALE GENOMIC DNA]</scope>
    <source>
        <strain evidence="3">cv. Menghai</strain>
        <tissue evidence="2">Leaf</tissue>
    </source>
</reference>
<evidence type="ECO:0000313" key="3">
    <source>
        <dbReference type="Proteomes" id="UP000479710"/>
    </source>
</evidence>
<gene>
    <name evidence="2" type="ORF">E2562_029253</name>
</gene>
<feature type="domain" description="KIB1-4 beta-propeller" evidence="1">
    <location>
        <begin position="87"/>
        <end position="335"/>
    </location>
</feature>
<evidence type="ECO:0000259" key="1">
    <source>
        <dbReference type="Pfam" id="PF03478"/>
    </source>
</evidence>
<protein>
    <recommendedName>
        <fullName evidence="1">KIB1-4 beta-propeller domain-containing protein</fullName>
    </recommendedName>
</protein>
<dbReference type="InterPro" id="IPR005174">
    <property type="entry name" value="KIB1-4_b-propeller"/>
</dbReference>
<sequence length="404" mass="45731">MEEHPPWAGLDERIVAEIVDRVPCEIDRLRVYAMCRSWRAALVRRRHPPPPPALPYLFLRRGNDPVFHCVASGWRAHADVNVLELLVLRDKRLFGSYEGSWVFIALEQALLHMLVNIDTLETFDLPTGLRNAVGSEKIIIAAATLSCQPTEQRCVVAGIVRLHSDPRGVRSILLCRRDAREASLIFPEEASMEAEDVLYHKGAFHFLTQGEHIAVADPKLLGALNKGGLKYLRFSPSGYKHEHQFVEARYLVESREHLLMVVRLAPIPMFAASAFRVFQMAEGMLYGQAHYAWEELHTLDGRMLFVGRGCSRSYEAAAYPGSKSGIYFLDDRSWHDPEIVFRDVAERLYDCSDNGIWSGTPPGIEHFDPGWPPGPSNYSPPVWILPRDYNFTQPDQISRLLSSG</sequence>
<dbReference type="PANTHER" id="PTHR33110:SF125">
    <property type="entry name" value="OS05G0570350 PROTEIN"/>
    <property type="match status" value="1"/>
</dbReference>
<dbReference type="AlphaFoldDB" id="A0A6G1EQW4"/>
<name>A0A6G1EQW4_9ORYZ</name>
<dbReference type="EMBL" id="SPHZ02000003">
    <property type="protein sequence ID" value="KAF0927030.1"/>
    <property type="molecule type" value="Genomic_DNA"/>
</dbReference>
<dbReference type="Pfam" id="PF03478">
    <property type="entry name" value="Beta-prop_KIB1-4"/>
    <property type="match status" value="1"/>
</dbReference>
<keyword evidence="3" id="KW-1185">Reference proteome</keyword>
<dbReference type="OrthoDB" id="591341at2759"/>